<dbReference type="RefSeq" id="XP_005108007.1">
    <property type="nucleotide sequence ID" value="XM_005107950.3"/>
</dbReference>
<accession>A0ABM0K3N2</accession>
<feature type="binding site" evidence="3">
    <location>
        <position position="227"/>
    </location>
    <ligand>
        <name>Zn(2+)</name>
        <dbReference type="ChEBI" id="CHEBI:29105"/>
    </ligand>
</feature>
<evidence type="ECO:0000313" key="6">
    <source>
        <dbReference type="RefSeq" id="XP_005108006.1"/>
    </source>
</evidence>
<evidence type="ECO:0000313" key="5">
    <source>
        <dbReference type="Proteomes" id="UP000694888"/>
    </source>
</evidence>
<dbReference type="PANTHER" id="PTHR11085:SF10">
    <property type="entry name" value="NAD-DEPENDENT PROTEIN DEACYLASE SIRTUIN-5, MITOCHONDRIAL-RELATED"/>
    <property type="match status" value="1"/>
</dbReference>
<dbReference type="Proteomes" id="UP000694888">
    <property type="component" value="Unplaced"/>
</dbReference>
<dbReference type="InterPro" id="IPR026590">
    <property type="entry name" value="Ssirtuin_cat_dom"/>
</dbReference>
<keyword evidence="1" id="KW-0808">Transferase</keyword>
<feature type="domain" description="Deacetylase sirtuin-type" evidence="4">
    <location>
        <begin position="105"/>
        <end position="366"/>
    </location>
</feature>
<feature type="binding site" evidence="3">
    <location>
        <position position="230"/>
    </location>
    <ligand>
        <name>Zn(2+)</name>
        <dbReference type="ChEBI" id="CHEBI:29105"/>
    </ligand>
</feature>
<keyword evidence="5" id="KW-1185">Reference proteome</keyword>
<proteinExistence type="predicted"/>
<dbReference type="Gene3D" id="3.40.50.1220">
    <property type="entry name" value="TPP-binding domain"/>
    <property type="match status" value="1"/>
</dbReference>
<sequence>MESGAASSTSAGTCCLKCCIQNPPSRMIATNGSRVEVRAFEAKGKKNLVVEWKAGGEAIFHRDCWNALVHASQRAPGTATDIELTDLERSMIKESKKTAEYHDSHAGVAEQAARVARILKDSSYCISFTGAGISTAAGIGDFRGKDGKWTEREKKKNYGSQATKAKGRGFVIEELRPTYTHEALVKLTEMGILKYLISQNTDGLHRLSGIPAENMSELHGNSFIEKCESCDARYERTFACRQNKVPAPPLPCPKCKINHRTGRKCERKGCDSYLMNTIINFGDYLESDVLRSAEHHAKRADAVLVLGSTLRVSPANSLVAMGVEPHRIIICNRQTTPYDDDCGNGARVFGDCDRLMREVMRCLLPLPELTTWEKEREQRLVEYSLRRTLVK</sequence>
<keyword evidence="3" id="KW-0862">Zinc</keyword>
<name>A0ABM0K3N2_APLCA</name>
<dbReference type="RefSeq" id="XP_005108006.1">
    <property type="nucleotide sequence ID" value="XM_005107949.3"/>
</dbReference>
<organism evidence="5 7">
    <name type="scientific">Aplysia californica</name>
    <name type="common">California sea hare</name>
    <dbReference type="NCBI Taxonomy" id="6500"/>
    <lineage>
        <taxon>Eukaryota</taxon>
        <taxon>Metazoa</taxon>
        <taxon>Spiralia</taxon>
        <taxon>Lophotrochozoa</taxon>
        <taxon>Mollusca</taxon>
        <taxon>Gastropoda</taxon>
        <taxon>Heterobranchia</taxon>
        <taxon>Euthyneura</taxon>
        <taxon>Tectipleura</taxon>
        <taxon>Aplysiida</taxon>
        <taxon>Aplysioidea</taxon>
        <taxon>Aplysiidae</taxon>
        <taxon>Aplysia</taxon>
    </lineage>
</organism>
<dbReference type="SUPFAM" id="SSF52467">
    <property type="entry name" value="DHS-like NAD/FAD-binding domain"/>
    <property type="match status" value="1"/>
</dbReference>
<dbReference type="InterPro" id="IPR050134">
    <property type="entry name" value="NAD-dep_sirtuin_deacylases"/>
</dbReference>
<evidence type="ECO:0000256" key="2">
    <source>
        <dbReference type="ARBA" id="ARBA00023027"/>
    </source>
</evidence>
<dbReference type="GeneID" id="101862375"/>
<reference evidence="6 7" key="1">
    <citation type="submission" date="2025-05" db="UniProtKB">
        <authorList>
            <consortium name="RefSeq"/>
        </authorList>
    </citation>
    <scope>IDENTIFICATION</scope>
</reference>
<dbReference type="Gene3D" id="2.20.28.200">
    <property type="match status" value="1"/>
</dbReference>
<keyword evidence="3" id="KW-0479">Metal-binding</keyword>
<evidence type="ECO:0000259" key="4">
    <source>
        <dbReference type="PROSITE" id="PS50305"/>
    </source>
</evidence>
<dbReference type="Pfam" id="PF02146">
    <property type="entry name" value="SIR2"/>
    <property type="match status" value="1"/>
</dbReference>
<evidence type="ECO:0000256" key="1">
    <source>
        <dbReference type="ARBA" id="ARBA00022679"/>
    </source>
</evidence>
<feature type="binding site" evidence="3">
    <location>
        <position position="270"/>
    </location>
    <ligand>
        <name>Zn(2+)</name>
        <dbReference type="ChEBI" id="CHEBI:29105"/>
    </ligand>
</feature>
<evidence type="ECO:0000313" key="7">
    <source>
        <dbReference type="RefSeq" id="XP_005108007.1"/>
    </source>
</evidence>
<dbReference type="PROSITE" id="PS50305">
    <property type="entry name" value="SIRTUIN"/>
    <property type="match status" value="1"/>
</dbReference>
<protein>
    <submittedName>
        <fullName evidence="6 7">NAD-dependent protein deacetylase Sirt6</fullName>
    </submittedName>
</protein>
<feature type="binding site" evidence="3">
    <location>
        <position position="252"/>
    </location>
    <ligand>
        <name>Zn(2+)</name>
        <dbReference type="ChEBI" id="CHEBI:29105"/>
    </ligand>
</feature>
<dbReference type="InterPro" id="IPR029035">
    <property type="entry name" value="DHS-like_NAD/FAD-binding_dom"/>
</dbReference>
<gene>
    <name evidence="6 7" type="primary">LOC101862375</name>
</gene>
<dbReference type="PANTHER" id="PTHR11085">
    <property type="entry name" value="NAD-DEPENDENT PROTEIN DEACYLASE SIRTUIN-5, MITOCHONDRIAL-RELATED"/>
    <property type="match status" value="1"/>
</dbReference>
<dbReference type="InterPro" id="IPR003000">
    <property type="entry name" value="Sirtuin"/>
</dbReference>
<keyword evidence="2" id="KW-0520">NAD</keyword>
<feature type="active site" description="Proton acceptor" evidence="3">
    <location>
        <position position="219"/>
    </location>
</feature>
<evidence type="ECO:0000256" key="3">
    <source>
        <dbReference type="PROSITE-ProRule" id="PRU00236"/>
    </source>
</evidence>